<keyword evidence="3 6" id="KW-0812">Transmembrane</keyword>
<protein>
    <submittedName>
        <fullName evidence="7">DUF423 domain-containing protein</fullName>
    </submittedName>
</protein>
<comment type="similarity">
    <text evidence="2">Belongs to the UPF0382 family.</text>
</comment>
<keyword evidence="4 6" id="KW-1133">Transmembrane helix</keyword>
<feature type="transmembrane region" description="Helical" evidence="6">
    <location>
        <begin position="103"/>
        <end position="124"/>
    </location>
</feature>
<dbReference type="Pfam" id="PF04241">
    <property type="entry name" value="DUF423"/>
    <property type="match status" value="1"/>
</dbReference>
<evidence type="ECO:0000256" key="1">
    <source>
        <dbReference type="ARBA" id="ARBA00004141"/>
    </source>
</evidence>
<comment type="subcellular location">
    <subcellularLocation>
        <location evidence="1">Membrane</location>
        <topology evidence="1">Multi-pass membrane protein</topology>
    </subcellularLocation>
</comment>
<keyword evidence="8" id="KW-1185">Reference proteome</keyword>
<reference evidence="7 8" key="1">
    <citation type="journal article" date="2014" name="Int. J. Syst. Evol. Microbiol.">
        <title>Fulvimonas yonginensis sp. nov., isolated from greenhouse soil, and emended description of the genus Fulvimonas.</title>
        <authorList>
            <person name="Ahn J.H."/>
            <person name="Kim S.J."/>
            <person name="Weon H.Y."/>
            <person name="Hong S.B."/>
            <person name="Seok S.J."/>
            <person name="Kwon S.W."/>
        </authorList>
    </citation>
    <scope>NUCLEOTIDE SEQUENCE [LARGE SCALE GENOMIC DNA]</scope>
    <source>
        <strain evidence="7 8">KACC 16952</strain>
    </source>
</reference>
<dbReference type="PANTHER" id="PTHR43461:SF1">
    <property type="entry name" value="TRANSMEMBRANE PROTEIN 256"/>
    <property type="match status" value="1"/>
</dbReference>
<gene>
    <name evidence="7" type="ORF">WAT24_06090</name>
</gene>
<keyword evidence="5 6" id="KW-0472">Membrane</keyword>
<dbReference type="InterPro" id="IPR006696">
    <property type="entry name" value="DUF423"/>
</dbReference>
<evidence type="ECO:0000256" key="3">
    <source>
        <dbReference type="ARBA" id="ARBA00022692"/>
    </source>
</evidence>
<name>A0ABU8J9U2_9GAMM</name>
<evidence type="ECO:0000256" key="4">
    <source>
        <dbReference type="ARBA" id="ARBA00022989"/>
    </source>
</evidence>
<evidence type="ECO:0000313" key="7">
    <source>
        <dbReference type="EMBL" id="MEI7036322.1"/>
    </source>
</evidence>
<dbReference type="PANTHER" id="PTHR43461">
    <property type="entry name" value="TRANSMEMBRANE PROTEIN 256"/>
    <property type="match status" value="1"/>
</dbReference>
<proteinExistence type="inferred from homology"/>
<evidence type="ECO:0000256" key="5">
    <source>
        <dbReference type="ARBA" id="ARBA00023136"/>
    </source>
</evidence>
<accession>A0ABU8J9U2</accession>
<dbReference type="Proteomes" id="UP001381174">
    <property type="component" value="Unassembled WGS sequence"/>
</dbReference>
<evidence type="ECO:0000313" key="8">
    <source>
        <dbReference type="Proteomes" id="UP001381174"/>
    </source>
</evidence>
<evidence type="ECO:0000256" key="2">
    <source>
        <dbReference type="ARBA" id="ARBA00009694"/>
    </source>
</evidence>
<comment type="caution">
    <text evidence="7">The sequence shown here is derived from an EMBL/GenBank/DDBJ whole genome shotgun (WGS) entry which is preliminary data.</text>
</comment>
<evidence type="ECO:0000256" key="6">
    <source>
        <dbReference type="SAM" id="Phobius"/>
    </source>
</evidence>
<feature type="transmembrane region" description="Helical" evidence="6">
    <location>
        <begin position="78"/>
        <end position="97"/>
    </location>
</feature>
<organism evidence="7 8">
    <name type="scientific">Fulvimonas yonginensis</name>
    <dbReference type="NCBI Taxonomy" id="1495200"/>
    <lineage>
        <taxon>Bacteria</taxon>
        <taxon>Pseudomonadati</taxon>
        <taxon>Pseudomonadota</taxon>
        <taxon>Gammaproteobacteria</taxon>
        <taxon>Lysobacterales</taxon>
        <taxon>Rhodanobacteraceae</taxon>
        <taxon>Fulvimonas</taxon>
    </lineage>
</organism>
<dbReference type="EMBL" id="JBBBNY010000003">
    <property type="protein sequence ID" value="MEI7036322.1"/>
    <property type="molecule type" value="Genomic_DNA"/>
</dbReference>
<feature type="transmembrane region" description="Helical" evidence="6">
    <location>
        <begin position="49"/>
        <end position="66"/>
    </location>
</feature>
<sequence length="130" mass="13367">MRQPVPATSRPNAWLVGAAGASAVLLGAFGAHALRDVLDPAAAGLWHTASQYHFWHALALVATCLAPPSRARRTAQWAFAAGIVLFSGSLYALALGAPRWCGAITPLGGLAFIVGWVVLGLALGRGRAAS</sequence>
<dbReference type="RefSeq" id="WP_336806942.1">
    <property type="nucleotide sequence ID" value="NZ_JBBBNY010000003.1"/>
</dbReference>